<reference evidence="15 16" key="1">
    <citation type="journal article" date="2016" name="Nat. Commun.">
        <title>Thousands of microbial genomes shed light on interconnected biogeochemical processes in an aquifer system.</title>
        <authorList>
            <person name="Anantharaman K."/>
            <person name="Brown C.T."/>
            <person name="Hug L.A."/>
            <person name="Sharon I."/>
            <person name="Castelle C.J."/>
            <person name="Probst A.J."/>
            <person name="Thomas B.C."/>
            <person name="Singh A."/>
            <person name="Wilkins M.J."/>
            <person name="Karaoz U."/>
            <person name="Brodie E.L."/>
            <person name="Williams K.H."/>
            <person name="Hubbard S.S."/>
            <person name="Banfield J.F."/>
        </authorList>
    </citation>
    <scope>NUCLEOTIDE SEQUENCE [LARGE SCALE GENOMIC DNA]</scope>
</reference>
<keyword evidence="11" id="KW-0482">Metalloprotease</keyword>
<dbReference type="GO" id="GO:0006508">
    <property type="term" value="P:proteolysis"/>
    <property type="evidence" value="ECO:0007669"/>
    <property type="project" value="UniProtKB-KW"/>
</dbReference>
<keyword evidence="6 13" id="KW-0812">Transmembrane</keyword>
<evidence type="ECO:0000256" key="1">
    <source>
        <dbReference type="ARBA" id="ARBA00001947"/>
    </source>
</evidence>
<accession>A0A1F6F024</accession>
<feature type="domain" description="Peptidase M50" evidence="14">
    <location>
        <begin position="121"/>
        <end position="157"/>
    </location>
</feature>
<evidence type="ECO:0000256" key="10">
    <source>
        <dbReference type="ARBA" id="ARBA00022989"/>
    </source>
</evidence>
<evidence type="ECO:0000256" key="12">
    <source>
        <dbReference type="ARBA" id="ARBA00023136"/>
    </source>
</evidence>
<keyword evidence="10 13" id="KW-1133">Transmembrane helix</keyword>
<proteinExistence type="inferred from homology"/>
<protein>
    <recommendedName>
        <fullName evidence="14">Peptidase M50 domain-containing protein</fullName>
    </recommendedName>
</protein>
<dbReference type="CDD" id="cd06158">
    <property type="entry name" value="S2P-M50_like_1"/>
    <property type="match status" value="1"/>
</dbReference>
<dbReference type="Pfam" id="PF02163">
    <property type="entry name" value="Peptidase_M50"/>
    <property type="match status" value="1"/>
</dbReference>
<comment type="similarity">
    <text evidence="3">Belongs to the peptidase M50B family.</text>
</comment>
<dbReference type="PANTHER" id="PTHR35864">
    <property type="entry name" value="ZINC METALLOPROTEASE MJ0611-RELATED"/>
    <property type="match status" value="1"/>
</dbReference>
<feature type="transmembrane region" description="Helical" evidence="13">
    <location>
        <begin position="93"/>
        <end position="112"/>
    </location>
</feature>
<keyword evidence="9" id="KW-0862">Zinc</keyword>
<comment type="cofactor">
    <cofactor evidence="1">
        <name>Zn(2+)</name>
        <dbReference type="ChEBI" id="CHEBI:29105"/>
    </cofactor>
</comment>
<evidence type="ECO:0000256" key="4">
    <source>
        <dbReference type="ARBA" id="ARBA00022475"/>
    </source>
</evidence>
<dbReference type="InterPro" id="IPR044537">
    <property type="entry name" value="Rip2-like"/>
</dbReference>
<dbReference type="STRING" id="1798512.A3A39_03885"/>
<keyword evidence="4" id="KW-1003">Cell membrane</keyword>
<dbReference type="GO" id="GO:0005886">
    <property type="term" value="C:plasma membrane"/>
    <property type="evidence" value="ECO:0007669"/>
    <property type="project" value="UniProtKB-SubCell"/>
</dbReference>
<feature type="transmembrane region" description="Helical" evidence="13">
    <location>
        <begin position="49"/>
        <end position="73"/>
    </location>
</feature>
<organism evidence="15 16">
    <name type="scientific">Candidatus Kaiserbacteria bacterium RIFCSPLOWO2_01_FULL_54_13</name>
    <dbReference type="NCBI Taxonomy" id="1798512"/>
    <lineage>
        <taxon>Bacteria</taxon>
        <taxon>Candidatus Kaiseribacteriota</taxon>
    </lineage>
</organism>
<feature type="transmembrane region" description="Helical" evidence="13">
    <location>
        <begin position="124"/>
        <end position="141"/>
    </location>
</feature>
<comment type="subcellular location">
    <subcellularLocation>
        <location evidence="2">Cell membrane</location>
        <topology evidence="2">Multi-pass membrane protein</topology>
    </subcellularLocation>
</comment>
<evidence type="ECO:0000313" key="15">
    <source>
        <dbReference type="EMBL" id="OGG79214.1"/>
    </source>
</evidence>
<keyword evidence="5" id="KW-0645">Protease</keyword>
<evidence type="ECO:0000256" key="6">
    <source>
        <dbReference type="ARBA" id="ARBA00022692"/>
    </source>
</evidence>
<dbReference type="InterPro" id="IPR008915">
    <property type="entry name" value="Peptidase_M50"/>
</dbReference>
<dbReference type="PANTHER" id="PTHR35864:SF1">
    <property type="entry name" value="ZINC METALLOPROTEASE YWHC-RELATED"/>
    <property type="match status" value="1"/>
</dbReference>
<evidence type="ECO:0000256" key="7">
    <source>
        <dbReference type="ARBA" id="ARBA00022723"/>
    </source>
</evidence>
<evidence type="ECO:0000259" key="14">
    <source>
        <dbReference type="Pfam" id="PF02163"/>
    </source>
</evidence>
<feature type="transmembrane region" description="Helical" evidence="13">
    <location>
        <begin position="176"/>
        <end position="198"/>
    </location>
</feature>
<evidence type="ECO:0000313" key="16">
    <source>
        <dbReference type="Proteomes" id="UP000177372"/>
    </source>
</evidence>
<dbReference type="GO" id="GO:0008237">
    <property type="term" value="F:metallopeptidase activity"/>
    <property type="evidence" value="ECO:0007669"/>
    <property type="project" value="UniProtKB-KW"/>
</dbReference>
<dbReference type="AlphaFoldDB" id="A0A1F6F024"/>
<comment type="caution">
    <text evidence="15">The sequence shown here is derived from an EMBL/GenBank/DDBJ whole genome shotgun (WGS) entry which is preliminary data.</text>
</comment>
<evidence type="ECO:0000256" key="8">
    <source>
        <dbReference type="ARBA" id="ARBA00022801"/>
    </source>
</evidence>
<evidence type="ECO:0000256" key="13">
    <source>
        <dbReference type="SAM" id="Phobius"/>
    </source>
</evidence>
<dbReference type="InterPro" id="IPR052348">
    <property type="entry name" value="Metallopeptidase_M50B"/>
</dbReference>
<evidence type="ECO:0000256" key="11">
    <source>
        <dbReference type="ARBA" id="ARBA00023049"/>
    </source>
</evidence>
<dbReference type="EMBL" id="MFLZ01000039">
    <property type="protein sequence ID" value="OGG79214.1"/>
    <property type="molecule type" value="Genomic_DNA"/>
</dbReference>
<evidence type="ECO:0000256" key="3">
    <source>
        <dbReference type="ARBA" id="ARBA00007931"/>
    </source>
</evidence>
<evidence type="ECO:0000256" key="9">
    <source>
        <dbReference type="ARBA" id="ARBA00022833"/>
    </source>
</evidence>
<dbReference type="Proteomes" id="UP000177372">
    <property type="component" value="Unassembled WGS sequence"/>
</dbReference>
<evidence type="ECO:0000256" key="2">
    <source>
        <dbReference type="ARBA" id="ARBA00004651"/>
    </source>
</evidence>
<keyword evidence="7" id="KW-0479">Metal-binding</keyword>
<feature type="transmembrane region" description="Helical" evidence="13">
    <location>
        <begin position="6"/>
        <end position="28"/>
    </location>
</feature>
<name>A0A1F6F024_9BACT</name>
<dbReference type="GO" id="GO:0046872">
    <property type="term" value="F:metal ion binding"/>
    <property type="evidence" value="ECO:0007669"/>
    <property type="project" value="UniProtKB-KW"/>
</dbReference>
<evidence type="ECO:0000256" key="5">
    <source>
        <dbReference type="ARBA" id="ARBA00022670"/>
    </source>
</evidence>
<keyword evidence="12 13" id="KW-0472">Membrane</keyword>
<keyword evidence="8" id="KW-0378">Hydrolase</keyword>
<gene>
    <name evidence="15" type="ORF">A3A39_03885</name>
</gene>
<sequence>MQIIDAVFVIVIIVFSAVIHEVMHGVAADKLGDPTARLQGRLTLNPIPHLDMFGSILLPVILALTNSPILFGWAKPVPYNPYNLRPGKFSEAIVAGAGPASNLAIALLGGLAIRSGFAGSLEPVLFLIVLVNVMLFLFNLVPVPPLDGSKVFEVLLPRSLAFSYSEWRARMEWNPLLGIGLVVLFIMLLGGAFGSFVYQVAHAIAGI</sequence>